<dbReference type="SUPFAM" id="SSF50249">
    <property type="entry name" value="Nucleic acid-binding proteins"/>
    <property type="match status" value="2"/>
</dbReference>
<reference evidence="6 7" key="1">
    <citation type="submission" date="2018-01" db="EMBL/GenBank/DDBJ databases">
        <title>Draft genome sequence of Jishengella endophytica.</title>
        <authorList>
            <person name="Sahin N."/>
            <person name="Ay H."/>
            <person name="Saygin H."/>
        </authorList>
    </citation>
    <scope>NUCLEOTIDE SEQUENCE [LARGE SCALE GENOMIC DNA]</scope>
    <source>
        <strain evidence="6 7">DSM 45430</strain>
    </source>
</reference>
<dbReference type="GO" id="GO:0022627">
    <property type="term" value="C:cytosolic small ribosomal subunit"/>
    <property type="evidence" value="ECO:0007669"/>
    <property type="project" value="TreeGrafter"/>
</dbReference>
<comment type="similarity">
    <text evidence="1">Belongs to the bacterial ribosomal protein bS1 family.</text>
</comment>
<dbReference type="PROSITE" id="PS50126">
    <property type="entry name" value="S1"/>
    <property type="match status" value="2"/>
</dbReference>
<evidence type="ECO:0000313" key="7">
    <source>
        <dbReference type="Proteomes" id="UP000248627"/>
    </source>
</evidence>
<dbReference type="SMART" id="SM00316">
    <property type="entry name" value="S1"/>
    <property type="match status" value="2"/>
</dbReference>
<protein>
    <recommendedName>
        <fullName evidence="5">S1 motif domain-containing protein</fullName>
    </recommendedName>
</protein>
<dbReference type="EMBL" id="POTX01000067">
    <property type="protein sequence ID" value="PZF97176.1"/>
    <property type="molecule type" value="Genomic_DNA"/>
</dbReference>
<dbReference type="OrthoDB" id="286090at2"/>
<dbReference type="GO" id="GO:0003729">
    <property type="term" value="F:mRNA binding"/>
    <property type="evidence" value="ECO:0007669"/>
    <property type="project" value="TreeGrafter"/>
</dbReference>
<feature type="region of interest" description="Disordered" evidence="4">
    <location>
        <begin position="203"/>
        <end position="234"/>
    </location>
</feature>
<evidence type="ECO:0000256" key="3">
    <source>
        <dbReference type="ARBA" id="ARBA00023274"/>
    </source>
</evidence>
<dbReference type="InterPro" id="IPR012340">
    <property type="entry name" value="NA-bd_OB-fold"/>
</dbReference>
<dbReference type="PANTHER" id="PTHR10724">
    <property type="entry name" value="30S RIBOSOMAL PROTEIN S1"/>
    <property type="match status" value="1"/>
</dbReference>
<keyword evidence="7" id="KW-1185">Reference proteome</keyword>
<keyword evidence="2" id="KW-0689">Ribosomal protein</keyword>
<dbReference type="GO" id="GO:0006412">
    <property type="term" value="P:translation"/>
    <property type="evidence" value="ECO:0007669"/>
    <property type="project" value="TreeGrafter"/>
</dbReference>
<evidence type="ECO:0000256" key="1">
    <source>
        <dbReference type="ARBA" id="ARBA00006767"/>
    </source>
</evidence>
<evidence type="ECO:0000256" key="2">
    <source>
        <dbReference type="ARBA" id="ARBA00022980"/>
    </source>
</evidence>
<gene>
    <name evidence="6" type="ORF">C1I93_12630</name>
</gene>
<organism evidence="6 7">
    <name type="scientific">Micromonospora endophytica</name>
    <dbReference type="NCBI Taxonomy" id="515350"/>
    <lineage>
        <taxon>Bacteria</taxon>
        <taxon>Bacillati</taxon>
        <taxon>Actinomycetota</taxon>
        <taxon>Actinomycetes</taxon>
        <taxon>Micromonosporales</taxon>
        <taxon>Micromonosporaceae</taxon>
        <taxon>Micromonospora</taxon>
    </lineage>
</organism>
<dbReference type="GO" id="GO:0003735">
    <property type="term" value="F:structural constituent of ribosome"/>
    <property type="evidence" value="ECO:0007669"/>
    <property type="project" value="TreeGrafter"/>
</dbReference>
<dbReference type="InterPro" id="IPR050437">
    <property type="entry name" value="Ribos_protein_bS1-like"/>
</dbReference>
<feature type="domain" description="S1 motif" evidence="5">
    <location>
        <begin position="57"/>
        <end position="131"/>
    </location>
</feature>
<feature type="domain" description="S1 motif" evidence="5">
    <location>
        <begin position="146"/>
        <end position="207"/>
    </location>
</feature>
<proteinExistence type="inferred from homology"/>
<comment type="caution">
    <text evidence="6">The sequence shown here is derived from an EMBL/GenBank/DDBJ whole genome shotgun (WGS) entry which is preliminary data.</text>
</comment>
<evidence type="ECO:0000259" key="5">
    <source>
        <dbReference type="PROSITE" id="PS50126"/>
    </source>
</evidence>
<dbReference type="Proteomes" id="UP000248627">
    <property type="component" value="Unassembled WGS sequence"/>
</dbReference>
<dbReference type="AlphaFoldDB" id="A0A2W2DIZ2"/>
<dbReference type="Pfam" id="PF00575">
    <property type="entry name" value="S1"/>
    <property type="match status" value="2"/>
</dbReference>
<accession>A0A2W2DIZ2</accession>
<evidence type="ECO:0000256" key="4">
    <source>
        <dbReference type="SAM" id="MobiDB-lite"/>
    </source>
</evidence>
<sequence>MGPHKHSATIEVIDARERVLDHGRFATTTRSVHLINGAHRPLRRYSSAVSDGQPKRGTVVRGTVSEIRNFGVFVRIEGDPADQSGSGFIRIPELTWEYFDDPVDVVHVGQQISAEVLDFDTTREQVQLSLKALQDDPLVQFADRIGEVLSGPVVKVVPFGVFVRVAPGIVGLLHESVLTQEPAMGETVTVTIAEVDRPGRRVRLDPAPDGLIGSSCTDRSEPAGTESPSANPAR</sequence>
<dbReference type="InterPro" id="IPR003029">
    <property type="entry name" value="S1_domain"/>
</dbReference>
<dbReference type="Gene3D" id="2.40.50.140">
    <property type="entry name" value="Nucleic acid-binding proteins"/>
    <property type="match status" value="2"/>
</dbReference>
<keyword evidence="3" id="KW-0687">Ribonucleoprotein</keyword>
<name>A0A2W2DIZ2_9ACTN</name>
<evidence type="ECO:0000313" key="6">
    <source>
        <dbReference type="EMBL" id="PZF97176.1"/>
    </source>
</evidence>
<dbReference type="PANTHER" id="PTHR10724:SF7">
    <property type="entry name" value="SMALL RIBOSOMAL SUBUNIT PROTEIN BS1C"/>
    <property type="match status" value="1"/>
</dbReference>